<dbReference type="GO" id="GO:0005743">
    <property type="term" value="C:mitochondrial inner membrane"/>
    <property type="evidence" value="ECO:0007669"/>
    <property type="project" value="UniProtKB-SubCell"/>
</dbReference>
<dbReference type="STRING" id="4072.A0A1U8F167"/>
<comment type="caution">
    <text evidence="16">Lacks conserved residue(s) required for the propagation of feature annotation.</text>
</comment>
<dbReference type="InterPro" id="IPR023395">
    <property type="entry name" value="MCP_dom_sf"/>
</dbReference>
<reference evidence="17 18" key="1">
    <citation type="journal article" date="2014" name="Nat. Genet.">
        <title>Genome sequence of the hot pepper provides insights into the evolution of pungency in Capsicum species.</title>
        <authorList>
            <person name="Kim S."/>
            <person name="Park M."/>
            <person name="Yeom S.I."/>
            <person name="Kim Y.M."/>
            <person name="Lee J.M."/>
            <person name="Lee H.A."/>
            <person name="Seo E."/>
            <person name="Choi J."/>
            <person name="Cheong K."/>
            <person name="Kim K.T."/>
            <person name="Jung K."/>
            <person name="Lee G.W."/>
            <person name="Oh S.K."/>
            <person name="Bae C."/>
            <person name="Kim S.B."/>
            <person name="Lee H.Y."/>
            <person name="Kim S.Y."/>
            <person name="Kim M.S."/>
            <person name="Kang B.C."/>
            <person name="Jo Y.D."/>
            <person name="Yang H.B."/>
            <person name="Jeong H.J."/>
            <person name="Kang W.H."/>
            <person name="Kwon J.K."/>
            <person name="Shin C."/>
            <person name="Lim J.Y."/>
            <person name="Park J.H."/>
            <person name="Huh J.H."/>
            <person name="Kim J.S."/>
            <person name="Kim B.D."/>
            <person name="Cohen O."/>
            <person name="Paran I."/>
            <person name="Suh M.C."/>
            <person name="Lee S.B."/>
            <person name="Kim Y.K."/>
            <person name="Shin Y."/>
            <person name="Noh S.J."/>
            <person name="Park J."/>
            <person name="Seo Y.S."/>
            <person name="Kwon S.Y."/>
            <person name="Kim H.A."/>
            <person name="Park J.M."/>
            <person name="Kim H.J."/>
            <person name="Choi S.B."/>
            <person name="Bosland P.W."/>
            <person name="Reeves G."/>
            <person name="Jo S.H."/>
            <person name="Lee B.W."/>
            <person name="Cho H.T."/>
            <person name="Choi H.S."/>
            <person name="Lee M.S."/>
            <person name="Yu Y."/>
            <person name="Do Choi Y."/>
            <person name="Park B.S."/>
            <person name="van Deynze A."/>
            <person name="Ashrafi H."/>
            <person name="Hill T."/>
            <person name="Kim W.T."/>
            <person name="Pai H.S."/>
            <person name="Ahn H.K."/>
            <person name="Yeam I."/>
            <person name="Giovannoni J.J."/>
            <person name="Rose J.K."/>
            <person name="Sorensen I."/>
            <person name="Lee S.J."/>
            <person name="Kim R.W."/>
            <person name="Choi I.Y."/>
            <person name="Choi B.S."/>
            <person name="Lim J.S."/>
            <person name="Lee Y.H."/>
            <person name="Choi D."/>
        </authorList>
    </citation>
    <scope>NUCLEOTIDE SEQUENCE [LARGE SCALE GENOMIC DNA]</scope>
    <source>
        <strain evidence="18">cv. CM334</strain>
    </source>
</reference>
<feature type="repeat" description="Solcar" evidence="14">
    <location>
        <begin position="340"/>
        <end position="426"/>
    </location>
</feature>
<keyword evidence="18" id="KW-1185">Reference proteome</keyword>
<evidence type="ECO:0000256" key="10">
    <source>
        <dbReference type="ARBA" id="ARBA00023128"/>
    </source>
</evidence>
<feature type="transmembrane region" description="Helical" evidence="16">
    <location>
        <begin position="303"/>
        <end position="322"/>
    </location>
</feature>
<comment type="function">
    <text evidence="16">Catalyzes the exchange of ADP and ATP across the membrane.</text>
</comment>
<dbReference type="PRINTS" id="PR00927">
    <property type="entry name" value="ADPTRNSLCASE"/>
</dbReference>
<dbReference type="GO" id="GO:1990544">
    <property type="term" value="P:mitochondrial ATP transmembrane transport"/>
    <property type="evidence" value="ECO:0007669"/>
    <property type="project" value="InterPro"/>
</dbReference>
<feature type="repeat" description="Solcar" evidence="14">
    <location>
        <begin position="240"/>
        <end position="332"/>
    </location>
</feature>
<gene>
    <name evidence="17" type="ORF">T459_27877</name>
</gene>
<comment type="subunit">
    <text evidence="3 16">Monomer.</text>
</comment>
<keyword evidence="9 16" id="KW-1133">Transmembrane helix</keyword>
<keyword evidence="11 14" id="KW-0472">Membrane</keyword>
<evidence type="ECO:0000256" key="3">
    <source>
        <dbReference type="ARBA" id="ARBA00011245"/>
    </source>
</evidence>
<accession>A0A1U8F167</accession>
<feature type="transmembrane region" description="Helical" evidence="16">
    <location>
        <begin position="342"/>
        <end position="363"/>
    </location>
</feature>
<keyword evidence="10" id="KW-0496">Mitochondrion</keyword>
<dbReference type="FunFam" id="1.50.40.10:FF:000001">
    <property type="entry name" value="ADP,ATP carrier protein, mitochondrial"/>
    <property type="match status" value="1"/>
</dbReference>
<keyword evidence="5" id="KW-0050">Antiport</keyword>
<dbReference type="GO" id="GO:0005471">
    <property type="term" value="F:ATP:ADP antiporter activity"/>
    <property type="evidence" value="ECO:0000318"/>
    <property type="project" value="GO_Central"/>
</dbReference>
<comment type="function">
    <text evidence="13">ADP:ATP antiporter that mediates import of ADP into the mitochondrial matrix for ATP synthesis, and export of ATP out to fuel the cell. Cycles between the cytoplasmic-open state (c-state) and the matrix-open state (m-state): operates by the alternating access mechanism with a single substrate-binding site intermittently exposed to either the cytosolic (c-state) or matrix (m-state) side of the inner mitochondrial membrane.</text>
</comment>
<dbReference type="EMBL" id="AYRZ02000011">
    <property type="protein sequence ID" value="PHT68390.1"/>
    <property type="molecule type" value="Genomic_DNA"/>
</dbReference>
<dbReference type="OMA" id="CFARTLK"/>
<dbReference type="InterPro" id="IPR018108">
    <property type="entry name" value="MCP_transmembrane"/>
</dbReference>
<evidence type="ECO:0000256" key="2">
    <source>
        <dbReference type="ARBA" id="ARBA00006375"/>
    </source>
</evidence>
<comment type="similarity">
    <text evidence="2 15">Belongs to the mitochondrial carrier (TC 2.A.29) family.</text>
</comment>
<sequence length="437" mass="48095">MYIYSSKYCVRRCQLLSHLLYHQSSPSSPRSSPLPSRFPRRVERRSLFSVAVADMNQHPTVFQKAANQLHLSSSLSRNVHTRYGSVQPALYQKQFAYGNYSNAGLQRCHATQDLSLITSNASPVFVQAPQEKGFAAFATDFLMGGVSAAVSKTAAAPIERVKLLIQNQDEMLKAGRLSEPYKGIGDCFGRTIKDEGFTSLWRGNTANVIRYFPTQALNFAFKDYFKRLFNFKKDRDGYWKWFAGNLASGGAAGASSLFFVYSLDYARTRLANDAKASKKGGERQFNGLVDVYRKTLKSDGIAGLYRGFNISCVGIIVYRGLYFGMYDSLKPVLLTGSLQDSFFASFALGWLITNGAGLASYPIDTVRRRMMMTSGEAVKYKSSLDAFSQIVRNEGAKSLFKGAGANILRAVAGAGVLAGYDKLQVIVFGKKYGSGGA</sequence>
<dbReference type="GO" id="GO:0140021">
    <property type="term" value="P:mitochondrial ADP transmembrane transport"/>
    <property type="evidence" value="ECO:0007669"/>
    <property type="project" value="InterPro"/>
</dbReference>
<proteinExistence type="inferred from homology"/>
<evidence type="ECO:0000256" key="8">
    <source>
        <dbReference type="ARBA" id="ARBA00022792"/>
    </source>
</evidence>
<evidence type="ECO:0000256" key="9">
    <source>
        <dbReference type="ARBA" id="ARBA00022989"/>
    </source>
</evidence>
<feature type="transmembrane region" description="Helical" evidence="16">
    <location>
        <begin position="238"/>
        <end position="261"/>
    </location>
</feature>
<evidence type="ECO:0000313" key="17">
    <source>
        <dbReference type="EMBL" id="PHT68390.1"/>
    </source>
</evidence>
<evidence type="ECO:0000256" key="15">
    <source>
        <dbReference type="RuleBase" id="RU000488"/>
    </source>
</evidence>
<dbReference type="PRINTS" id="PR00926">
    <property type="entry name" value="MITOCARRIER"/>
</dbReference>
<evidence type="ECO:0000313" key="18">
    <source>
        <dbReference type="Proteomes" id="UP000222542"/>
    </source>
</evidence>
<evidence type="ECO:0000256" key="7">
    <source>
        <dbReference type="ARBA" id="ARBA00022737"/>
    </source>
</evidence>
<evidence type="ECO:0000256" key="4">
    <source>
        <dbReference type="ARBA" id="ARBA00022448"/>
    </source>
</evidence>
<keyword evidence="8" id="KW-0999">Mitochondrion inner membrane</keyword>
<protein>
    <recommendedName>
        <fullName evidence="16">ADP/ATP translocase</fullName>
    </recommendedName>
    <alternativeName>
        <fullName evidence="16">ADP,ATP carrier protein</fullName>
    </alternativeName>
</protein>
<evidence type="ECO:0000256" key="6">
    <source>
        <dbReference type="ARBA" id="ARBA00022692"/>
    </source>
</evidence>
<feature type="repeat" description="Solcar" evidence="14">
    <location>
        <begin position="135"/>
        <end position="228"/>
    </location>
</feature>
<evidence type="ECO:0000256" key="5">
    <source>
        <dbReference type="ARBA" id="ARBA00022449"/>
    </source>
</evidence>
<dbReference type="InterPro" id="IPR002113">
    <property type="entry name" value="ADT_euk_type"/>
</dbReference>
<evidence type="ECO:0000256" key="12">
    <source>
        <dbReference type="ARBA" id="ARBA00024143"/>
    </source>
</evidence>
<keyword evidence="6 14" id="KW-0812">Transmembrane</keyword>
<dbReference type="AlphaFoldDB" id="A0A1U8F167"/>
<keyword evidence="7" id="KW-0677">Repeat</keyword>
<evidence type="ECO:0000256" key="13">
    <source>
        <dbReference type="ARBA" id="ARBA00045250"/>
    </source>
</evidence>
<name>A0A1U8F167_CAPAN</name>
<reference evidence="17 18" key="2">
    <citation type="journal article" date="2017" name="Genome Biol.">
        <title>New reference genome sequences of hot pepper reveal the massive evolution of plant disease-resistance genes by retroduplication.</title>
        <authorList>
            <person name="Kim S."/>
            <person name="Park J."/>
            <person name="Yeom S.I."/>
            <person name="Kim Y.M."/>
            <person name="Seo E."/>
            <person name="Kim K.T."/>
            <person name="Kim M.S."/>
            <person name="Lee J.M."/>
            <person name="Cheong K."/>
            <person name="Shin H.S."/>
            <person name="Kim S.B."/>
            <person name="Han K."/>
            <person name="Lee J."/>
            <person name="Park M."/>
            <person name="Lee H.A."/>
            <person name="Lee H.Y."/>
            <person name="Lee Y."/>
            <person name="Oh S."/>
            <person name="Lee J.H."/>
            <person name="Choi E."/>
            <person name="Choi E."/>
            <person name="Lee S.E."/>
            <person name="Jeon J."/>
            <person name="Kim H."/>
            <person name="Choi G."/>
            <person name="Song H."/>
            <person name="Lee J."/>
            <person name="Lee S.C."/>
            <person name="Kwon J.K."/>
            <person name="Lee H.Y."/>
            <person name="Koo N."/>
            <person name="Hong Y."/>
            <person name="Kim R.W."/>
            <person name="Kang W.H."/>
            <person name="Huh J.H."/>
            <person name="Kang B.C."/>
            <person name="Yang T.J."/>
            <person name="Lee Y.H."/>
            <person name="Bennetzen J.L."/>
            <person name="Choi D."/>
        </authorList>
    </citation>
    <scope>NUCLEOTIDE SEQUENCE [LARGE SCALE GENOMIC DNA]</scope>
    <source>
        <strain evidence="18">cv. CM334</strain>
    </source>
</reference>
<dbReference type="Gramene" id="PHT68390">
    <property type="protein sequence ID" value="PHT68390"/>
    <property type="gene ID" value="T459_27877"/>
</dbReference>
<keyword evidence="4 15" id="KW-0813">Transport</keyword>
<comment type="caution">
    <text evidence="17">The sequence shown here is derived from an EMBL/GenBank/DDBJ whole genome shotgun (WGS) entry which is preliminary data.</text>
</comment>
<comment type="catalytic activity">
    <reaction evidence="12">
        <text>ADP(in) + ATP(out) = ADP(out) + ATP(in)</text>
        <dbReference type="Rhea" id="RHEA:34999"/>
        <dbReference type="ChEBI" id="CHEBI:30616"/>
        <dbReference type="ChEBI" id="CHEBI:456216"/>
    </reaction>
    <physiologicalReaction direction="left-to-right" evidence="12">
        <dbReference type="Rhea" id="RHEA:35000"/>
    </physiologicalReaction>
</comment>
<dbReference type="Pfam" id="PF00153">
    <property type="entry name" value="Mito_carr"/>
    <property type="match status" value="3"/>
</dbReference>
<evidence type="ECO:0000256" key="16">
    <source>
        <dbReference type="RuleBase" id="RU368008"/>
    </source>
</evidence>
<evidence type="ECO:0000256" key="11">
    <source>
        <dbReference type="ARBA" id="ARBA00023136"/>
    </source>
</evidence>
<dbReference type="Gene3D" id="1.50.40.10">
    <property type="entry name" value="Mitochondrial carrier domain"/>
    <property type="match status" value="1"/>
</dbReference>
<comment type="subcellular location">
    <subcellularLocation>
        <location evidence="16">Membrane</location>
        <topology evidence="16">Multi-pass membrane protein</topology>
    </subcellularLocation>
    <subcellularLocation>
        <location evidence="1">Mitochondrion inner membrane</location>
        <topology evidence="1">Multi-pass membrane protein</topology>
    </subcellularLocation>
</comment>
<evidence type="ECO:0000256" key="1">
    <source>
        <dbReference type="ARBA" id="ARBA00004448"/>
    </source>
</evidence>
<dbReference type="PANTHER" id="PTHR45635">
    <property type="entry name" value="ADP,ATP CARRIER PROTEIN 1-RELATED-RELATED"/>
    <property type="match status" value="1"/>
</dbReference>
<dbReference type="PROSITE" id="PS50920">
    <property type="entry name" value="SOLCAR"/>
    <property type="match status" value="3"/>
</dbReference>
<dbReference type="PANTHER" id="PTHR45635:SF51">
    <property type="entry name" value="ADP,ATP CARRIER PROTEIN, MITOCHONDRIAL"/>
    <property type="match status" value="1"/>
</dbReference>
<dbReference type="InterPro" id="IPR002067">
    <property type="entry name" value="MCP"/>
</dbReference>
<dbReference type="SUPFAM" id="SSF103506">
    <property type="entry name" value="Mitochondrial carrier"/>
    <property type="match status" value="1"/>
</dbReference>
<dbReference type="Proteomes" id="UP000222542">
    <property type="component" value="Unassembled WGS sequence"/>
</dbReference>
<evidence type="ECO:0000256" key="14">
    <source>
        <dbReference type="PROSITE-ProRule" id="PRU00282"/>
    </source>
</evidence>
<organism evidence="17 18">
    <name type="scientific">Capsicum annuum</name>
    <name type="common">Capsicum pepper</name>
    <dbReference type="NCBI Taxonomy" id="4072"/>
    <lineage>
        <taxon>Eukaryota</taxon>
        <taxon>Viridiplantae</taxon>
        <taxon>Streptophyta</taxon>
        <taxon>Embryophyta</taxon>
        <taxon>Tracheophyta</taxon>
        <taxon>Spermatophyta</taxon>
        <taxon>Magnoliopsida</taxon>
        <taxon>eudicotyledons</taxon>
        <taxon>Gunneridae</taxon>
        <taxon>Pentapetalae</taxon>
        <taxon>asterids</taxon>
        <taxon>lamiids</taxon>
        <taxon>Solanales</taxon>
        <taxon>Solanaceae</taxon>
        <taxon>Solanoideae</taxon>
        <taxon>Capsiceae</taxon>
        <taxon>Capsicum</taxon>
    </lineage>
</organism>